<reference evidence="3" key="2">
    <citation type="submission" date="2012-11" db="EMBL/GenBank/DDBJ databases">
        <authorList>
            <person name="Kuo A."/>
            <person name="Curtis B.A."/>
            <person name="Tanifuji G."/>
            <person name="Burki F."/>
            <person name="Gruber A."/>
            <person name="Irimia M."/>
            <person name="Maruyama S."/>
            <person name="Arias M.C."/>
            <person name="Ball S.G."/>
            <person name="Gile G.H."/>
            <person name="Hirakawa Y."/>
            <person name="Hopkins J.F."/>
            <person name="Rensing S.A."/>
            <person name="Schmutz J."/>
            <person name="Symeonidi A."/>
            <person name="Elias M."/>
            <person name="Eveleigh R.J."/>
            <person name="Herman E.K."/>
            <person name="Klute M.J."/>
            <person name="Nakayama T."/>
            <person name="Obornik M."/>
            <person name="Reyes-Prieto A."/>
            <person name="Armbrust E.V."/>
            <person name="Aves S.J."/>
            <person name="Beiko R.G."/>
            <person name="Coutinho P."/>
            <person name="Dacks J.B."/>
            <person name="Durnford D.G."/>
            <person name="Fast N.M."/>
            <person name="Green B.R."/>
            <person name="Grisdale C."/>
            <person name="Hempe F."/>
            <person name="Henrissat B."/>
            <person name="Hoppner M.P."/>
            <person name="Ishida K.-I."/>
            <person name="Kim E."/>
            <person name="Koreny L."/>
            <person name="Kroth P.G."/>
            <person name="Liu Y."/>
            <person name="Malik S.-B."/>
            <person name="Maier U.G."/>
            <person name="McRose D."/>
            <person name="Mock T."/>
            <person name="Neilson J.A."/>
            <person name="Onodera N.T."/>
            <person name="Poole A.M."/>
            <person name="Pritham E.J."/>
            <person name="Richards T.A."/>
            <person name="Rocap G."/>
            <person name="Roy S.W."/>
            <person name="Sarai C."/>
            <person name="Schaack S."/>
            <person name="Shirato S."/>
            <person name="Slamovits C.H."/>
            <person name="Spencer D.F."/>
            <person name="Suzuki S."/>
            <person name="Worden A.Z."/>
            <person name="Zauner S."/>
            <person name="Barry K."/>
            <person name="Bell C."/>
            <person name="Bharti A.K."/>
            <person name="Crow J.A."/>
            <person name="Grimwood J."/>
            <person name="Kramer R."/>
            <person name="Lindquist E."/>
            <person name="Lucas S."/>
            <person name="Salamov A."/>
            <person name="McFadden G.I."/>
            <person name="Lane C.E."/>
            <person name="Keeling P.J."/>
            <person name="Gray M.W."/>
            <person name="Grigoriev I.V."/>
            <person name="Archibald J.M."/>
        </authorList>
    </citation>
    <scope>NUCLEOTIDE SEQUENCE</scope>
    <source>
        <strain evidence="3">CCMP2712</strain>
    </source>
</reference>
<dbReference type="AlphaFoldDB" id="L1JTG7"/>
<dbReference type="OrthoDB" id="445007at2759"/>
<dbReference type="eggNOG" id="ENOG502S8YZ">
    <property type="taxonomic scope" value="Eukaryota"/>
</dbReference>
<name>L1JTG7_GUITC</name>
<dbReference type="SUPFAM" id="SSF51197">
    <property type="entry name" value="Clavaminate synthase-like"/>
    <property type="match status" value="1"/>
</dbReference>
<gene>
    <name evidence="1" type="ORF">GUITHDRAFT_134183</name>
</gene>
<protein>
    <recommendedName>
        <fullName evidence="4">Phytanoyl-CoA dioxygenase</fullName>
    </recommendedName>
</protein>
<dbReference type="OMA" id="AIYTCFM"/>
<dbReference type="Proteomes" id="UP000011087">
    <property type="component" value="Unassembled WGS sequence"/>
</dbReference>
<dbReference type="PaxDb" id="55529-EKX51841"/>
<proteinExistence type="predicted"/>
<evidence type="ECO:0000313" key="2">
    <source>
        <dbReference type="EnsemblProtists" id="EKX51841"/>
    </source>
</evidence>
<evidence type="ECO:0008006" key="4">
    <source>
        <dbReference type="Google" id="ProtNLM"/>
    </source>
</evidence>
<reference evidence="1 3" key="1">
    <citation type="journal article" date="2012" name="Nature">
        <title>Algal genomes reveal evolutionary mosaicism and the fate of nucleomorphs.</title>
        <authorList>
            <consortium name="DOE Joint Genome Institute"/>
            <person name="Curtis B.A."/>
            <person name="Tanifuji G."/>
            <person name="Burki F."/>
            <person name="Gruber A."/>
            <person name="Irimia M."/>
            <person name="Maruyama S."/>
            <person name="Arias M.C."/>
            <person name="Ball S.G."/>
            <person name="Gile G.H."/>
            <person name="Hirakawa Y."/>
            <person name="Hopkins J.F."/>
            <person name="Kuo A."/>
            <person name="Rensing S.A."/>
            <person name="Schmutz J."/>
            <person name="Symeonidi A."/>
            <person name="Elias M."/>
            <person name="Eveleigh R.J."/>
            <person name="Herman E.K."/>
            <person name="Klute M.J."/>
            <person name="Nakayama T."/>
            <person name="Obornik M."/>
            <person name="Reyes-Prieto A."/>
            <person name="Armbrust E.V."/>
            <person name="Aves S.J."/>
            <person name="Beiko R.G."/>
            <person name="Coutinho P."/>
            <person name="Dacks J.B."/>
            <person name="Durnford D.G."/>
            <person name="Fast N.M."/>
            <person name="Green B.R."/>
            <person name="Grisdale C.J."/>
            <person name="Hempel F."/>
            <person name="Henrissat B."/>
            <person name="Hoppner M.P."/>
            <person name="Ishida K."/>
            <person name="Kim E."/>
            <person name="Koreny L."/>
            <person name="Kroth P.G."/>
            <person name="Liu Y."/>
            <person name="Malik S.B."/>
            <person name="Maier U.G."/>
            <person name="McRose D."/>
            <person name="Mock T."/>
            <person name="Neilson J.A."/>
            <person name="Onodera N.T."/>
            <person name="Poole A.M."/>
            <person name="Pritham E.J."/>
            <person name="Richards T.A."/>
            <person name="Rocap G."/>
            <person name="Roy S.W."/>
            <person name="Sarai C."/>
            <person name="Schaack S."/>
            <person name="Shirato S."/>
            <person name="Slamovits C.H."/>
            <person name="Spencer D.F."/>
            <person name="Suzuki S."/>
            <person name="Worden A.Z."/>
            <person name="Zauner S."/>
            <person name="Barry K."/>
            <person name="Bell C."/>
            <person name="Bharti A.K."/>
            <person name="Crow J.A."/>
            <person name="Grimwood J."/>
            <person name="Kramer R."/>
            <person name="Lindquist E."/>
            <person name="Lucas S."/>
            <person name="Salamov A."/>
            <person name="McFadden G.I."/>
            <person name="Lane C.E."/>
            <person name="Keeling P.J."/>
            <person name="Gray M.W."/>
            <person name="Grigoriev I.V."/>
            <person name="Archibald J.M."/>
        </authorList>
    </citation>
    <scope>NUCLEOTIDE SEQUENCE</scope>
    <source>
        <strain evidence="1 3">CCMP2712</strain>
    </source>
</reference>
<sequence>MEADKWHARNVRLQRGGEEKAGAFNETTRSQLASQGFAVISAVLRQDECAKAVDLAWDFVEAASKAKNRVLKGDYSNHVDRADPDTWHNGNWPRCVEGGIIPFCGAGQSRCAWYVRSHHKIREVFAGLWQTEDLVVSFDGLLLWRDWRTLNRMEYRTEEGWFHIDQNPRKKQDFCCVQGLVNLLPNSGYIEGNVLVAGSHLSFPHHFLQHTDEDLRTFYLSRLDQVQDEDWLEVHPKDSLLHNNVICCHLDAGDLLLWDSRVVHCSYPSAIGATREEQAELSSGDRMVLEHAKGLTRAAVMVCYVPAERVDARIKEERVEAVGRGATLSHWPDKLQALGAEQQADAEKEREMIEDMMQTSSALLPASELSDEQWKLVYGRDCQ</sequence>
<accession>L1JTG7</accession>
<dbReference type="GeneID" id="17308626"/>
<dbReference type="EnsemblProtists" id="EKX51841">
    <property type="protein sequence ID" value="EKX51841"/>
    <property type="gene ID" value="GUITHDRAFT_134183"/>
</dbReference>
<dbReference type="PANTHER" id="PTHR31630:SF10">
    <property type="entry name" value="PHYTANOYL-COA DIOXYGENASE"/>
    <property type="match status" value="1"/>
</dbReference>
<evidence type="ECO:0000313" key="3">
    <source>
        <dbReference type="Proteomes" id="UP000011087"/>
    </source>
</evidence>
<dbReference type="Gene3D" id="2.60.120.620">
    <property type="entry name" value="q2cbj1_9rhob like domain"/>
    <property type="match status" value="1"/>
</dbReference>
<dbReference type="RefSeq" id="XP_005838821.1">
    <property type="nucleotide sequence ID" value="XM_005838764.1"/>
</dbReference>
<organism evidence="1">
    <name type="scientific">Guillardia theta (strain CCMP2712)</name>
    <name type="common">Cryptophyte</name>
    <dbReference type="NCBI Taxonomy" id="905079"/>
    <lineage>
        <taxon>Eukaryota</taxon>
        <taxon>Cryptophyceae</taxon>
        <taxon>Pyrenomonadales</taxon>
        <taxon>Geminigeraceae</taxon>
        <taxon>Guillardia</taxon>
    </lineage>
</organism>
<dbReference type="HOGENOM" id="CLU_757418_0_0_1"/>
<evidence type="ECO:0000313" key="1">
    <source>
        <dbReference type="EMBL" id="EKX51841.1"/>
    </source>
</evidence>
<reference evidence="2" key="3">
    <citation type="submission" date="2015-06" db="UniProtKB">
        <authorList>
            <consortium name="EnsemblProtists"/>
        </authorList>
    </citation>
    <scope>IDENTIFICATION</scope>
</reference>
<dbReference type="EMBL" id="JH992974">
    <property type="protein sequence ID" value="EKX51841.1"/>
    <property type="molecule type" value="Genomic_DNA"/>
</dbReference>
<dbReference type="PANTHER" id="PTHR31630">
    <property type="entry name" value="PHYTANOYL-COA DIOXYGENASE-RELATED-RELATED"/>
    <property type="match status" value="1"/>
</dbReference>
<keyword evidence="3" id="KW-1185">Reference proteome</keyword>
<dbReference type="KEGG" id="gtt:GUITHDRAFT_134183"/>